<keyword evidence="2" id="KW-1185">Reference proteome</keyword>
<dbReference type="EMBL" id="CP000077">
    <property type="protein sequence ID" value="AAY80059.1"/>
    <property type="molecule type" value="Genomic_DNA"/>
</dbReference>
<dbReference type="AlphaFoldDB" id="Q4JAX0"/>
<dbReference type="KEGG" id="sai:Saci_0677"/>
<dbReference type="HOGENOM" id="CLU_3353967_0_0_2"/>
<dbReference type="eggNOG" id="arCOG01247">
    <property type="taxonomic scope" value="Archaea"/>
</dbReference>
<proteinExistence type="predicted"/>
<accession>Q4JAX0</accession>
<gene>
    <name evidence="1" type="ordered locus">Saci_0677</name>
</gene>
<reference evidence="1 2" key="1">
    <citation type="journal article" date="2005" name="J. Bacteriol.">
        <title>The genome of Sulfolobus acidocaldarius, a model organism of the Crenarchaeota.</title>
        <authorList>
            <person name="Chen L."/>
            <person name="Brugger K."/>
            <person name="Skovgaard M."/>
            <person name="Redder P."/>
            <person name="She Q."/>
            <person name="Torarinsson E."/>
            <person name="Greve B."/>
            <person name="Awayez M."/>
            <person name="Zibat A."/>
            <person name="Klenk H.-P."/>
            <person name="Garrett R.A."/>
        </authorList>
    </citation>
    <scope>NUCLEOTIDE SEQUENCE [LARGE SCALE GENOMIC DNA]</scope>
    <source>
        <strain evidence="2">ATCC 33909 / DSM 639 / JCM 8929 / NBRC 15157 / NCIMB 11770</strain>
    </source>
</reference>
<protein>
    <submittedName>
        <fullName evidence="1">Hypothetical SULF integrase</fullName>
    </submittedName>
</protein>
<organism evidence="1 2">
    <name type="scientific">Sulfolobus acidocaldarius (strain ATCC 33909 / DSM 639 / JCM 8929 / NBRC 15157 / NCIMB 11770)</name>
    <dbReference type="NCBI Taxonomy" id="330779"/>
    <lineage>
        <taxon>Archaea</taxon>
        <taxon>Thermoproteota</taxon>
        <taxon>Thermoprotei</taxon>
        <taxon>Sulfolobales</taxon>
        <taxon>Sulfolobaceae</taxon>
        <taxon>Sulfolobus</taxon>
    </lineage>
</organism>
<sequence>MIKLKDINLARILYDSFKIPKQKPKYKPINLTIDIS</sequence>
<dbReference type="Proteomes" id="UP000001018">
    <property type="component" value="Chromosome"/>
</dbReference>
<evidence type="ECO:0000313" key="2">
    <source>
        <dbReference type="Proteomes" id="UP000001018"/>
    </source>
</evidence>
<name>Q4JAX0_SULAC</name>
<evidence type="ECO:0000313" key="1">
    <source>
        <dbReference type="EMBL" id="AAY80059.1"/>
    </source>
</evidence>